<proteinExistence type="predicted"/>
<dbReference type="Proteomes" id="UP000015106">
    <property type="component" value="Chromosome 2"/>
</dbReference>
<keyword evidence="2" id="KW-1185">Reference proteome</keyword>
<dbReference type="AlphaFoldDB" id="A0A8R7PHE5"/>
<dbReference type="EnsemblPlants" id="TuG1812G0200004259.01.T05">
    <property type="protein sequence ID" value="TuG1812G0200004259.01.T05"/>
    <property type="gene ID" value="TuG1812G0200004259.01"/>
</dbReference>
<dbReference type="EnsemblPlants" id="TuG1812G0200004259.01.T03">
    <property type="protein sequence ID" value="TuG1812G0200004259.01.T03"/>
    <property type="gene ID" value="TuG1812G0200004259.01"/>
</dbReference>
<accession>A0A8R7PHE5</accession>
<dbReference type="EnsemblPlants" id="TuG1812G0200004259.01.T06">
    <property type="protein sequence ID" value="TuG1812G0200004259.01.T06"/>
    <property type="gene ID" value="TuG1812G0200004259.01"/>
</dbReference>
<organism evidence="1 2">
    <name type="scientific">Triticum urartu</name>
    <name type="common">Red wild einkorn</name>
    <name type="synonym">Crithodium urartu</name>
    <dbReference type="NCBI Taxonomy" id="4572"/>
    <lineage>
        <taxon>Eukaryota</taxon>
        <taxon>Viridiplantae</taxon>
        <taxon>Streptophyta</taxon>
        <taxon>Embryophyta</taxon>
        <taxon>Tracheophyta</taxon>
        <taxon>Spermatophyta</taxon>
        <taxon>Magnoliopsida</taxon>
        <taxon>Liliopsida</taxon>
        <taxon>Poales</taxon>
        <taxon>Poaceae</taxon>
        <taxon>BOP clade</taxon>
        <taxon>Pooideae</taxon>
        <taxon>Triticodae</taxon>
        <taxon>Triticeae</taxon>
        <taxon>Triticinae</taxon>
        <taxon>Triticum</taxon>
    </lineage>
</organism>
<dbReference type="Gramene" id="TuG1812G0200004259.01.T03">
    <property type="protein sequence ID" value="TuG1812G0200004259.01.T03"/>
    <property type="gene ID" value="TuG1812G0200004259.01"/>
</dbReference>
<dbReference type="Gramene" id="TuG1812G0200004259.01.T01">
    <property type="protein sequence ID" value="TuG1812G0200004259.01.T01"/>
    <property type="gene ID" value="TuG1812G0200004259.01"/>
</dbReference>
<dbReference type="Gramene" id="TuG1812G0200004259.01.T05">
    <property type="protein sequence ID" value="TuG1812G0200004259.01.T05"/>
    <property type="gene ID" value="TuG1812G0200004259.01"/>
</dbReference>
<dbReference type="Gramene" id="TuG1812G0200004259.01.T06">
    <property type="protein sequence ID" value="TuG1812G0200004259.01.T06"/>
    <property type="gene ID" value="TuG1812G0200004259.01"/>
</dbReference>
<dbReference type="EnsemblPlants" id="TuG1812G0200004259.01.T01">
    <property type="protein sequence ID" value="TuG1812G0200004259.01.T01"/>
    <property type="gene ID" value="TuG1812G0200004259.01"/>
</dbReference>
<reference evidence="1" key="2">
    <citation type="submission" date="2018-03" db="EMBL/GenBank/DDBJ databases">
        <title>The Triticum urartu genome reveals the dynamic nature of wheat genome evolution.</title>
        <authorList>
            <person name="Ling H."/>
            <person name="Ma B."/>
            <person name="Shi X."/>
            <person name="Liu H."/>
            <person name="Dong L."/>
            <person name="Sun H."/>
            <person name="Cao Y."/>
            <person name="Gao Q."/>
            <person name="Zheng S."/>
            <person name="Li Y."/>
            <person name="Yu Y."/>
            <person name="Du H."/>
            <person name="Qi M."/>
            <person name="Li Y."/>
            <person name="Yu H."/>
            <person name="Cui Y."/>
            <person name="Wang N."/>
            <person name="Chen C."/>
            <person name="Wu H."/>
            <person name="Zhao Y."/>
            <person name="Zhang J."/>
            <person name="Li Y."/>
            <person name="Zhou W."/>
            <person name="Zhang B."/>
            <person name="Hu W."/>
            <person name="Eijk M."/>
            <person name="Tang J."/>
            <person name="Witsenboer H."/>
            <person name="Zhao S."/>
            <person name="Li Z."/>
            <person name="Zhang A."/>
            <person name="Wang D."/>
            <person name="Liang C."/>
        </authorList>
    </citation>
    <scope>NUCLEOTIDE SEQUENCE [LARGE SCALE GENOMIC DNA]</scope>
    <source>
        <strain evidence="1">cv. G1812</strain>
    </source>
</reference>
<reference evidence="2" key="1">
    <citation type="journal article" date="2013" name="Nature">
        <title>Draft genome of the wheat A-genome progenitor Triticum urartu.</title>
        <authorList>
            <person name="Ling H.Q."/>
            <person name="Zhao S."/>
            <person name="Liu D."/>
            <person name="Wang J."/>
            <person name="Sun H."/>
            <person name="Zhang C."/>
            <person name="Fan H."/>
            <person name="Li D."/>
            <person name="Dong L."/>
            <person name="Tao Y."/>
            <person name="Gao C."/>
            <person name="Wu H."/>
            <person name="Li Y."/>
            <person name="Cui Y."/>
            <person name="Guo X."/>
            <person name="Zheng S."/>
            <person name="Wang B."/>
            <person name="Yu K."/>
            <person name="Liang Q."/>
            <person name="Yang W."/>
            <person name="Lou X."/>
            <person name="Chen J."/>
            <person name="Feng M."/>
            <person name="Jian J."/>
            <person name="Zhang X."/>
            <person name="Luo G."/>
            <person name="Jiang Y."/>
            <person name="Liu J."/>
            <person name="Wang Z."/>
            <person name="Sha Y."/>
            <person name="Zhang B."/>
            <person name="Wu H."/>
            <person name="Tang D."/>
            <person name="Shen Q."/>
            <person name="Xue P."/>
            <person name="Zou S."/>
            <person name="Wang X."/>
            <person name="Liu X."/>
            <person name="Wang F."/>
            <person name="Yang Y."/>
            <person name="An X."/>
            <person name="Dong Z."/>
            <person name="Zhang K."/>
            <person name="Zhang X."/>
            <person name="Luo M.C."/>
            <person name="Dvorak J."/>
            <person name="Tong Y."/>
            <person name="Wang J."/>
            <person name="Yang H."/>
            <person name="Li Z."/>
            <person name="Wang D."/>
            <person name="Zhang A."/>
            <person name="Wang J."/>
        </authorList>
    </citation>
    <scope>NUCLEOTIDE SEQUENCE</scope>
    <source>
        <strain evidence="2">cv. G1812</strain>
    </source>
</reference>
<sequence length="95" mass="9825">MRYSGGGIGDEGGSIEEGRCASVVNGGCAGCSMVWIGHLEDGLSSQVLLHATEVFEESVPGLRVKHVDVSLLALLNTALPAGVLIFHRGLPQQGP</sequence>
<reference evidence="1" key="3">
    <citation type="submission" date="2022-06" db="UniProtKB">
        <authorList>
            <consortium name="EnsemblPlants"/>
        </authorList>
    </citation>
    <scope>IDENTIFICATION</scope>
</reference>
<protein>
    <submittedName>
        <fullName evidence="1">Uncharacterized protein</fullName>
    </submittedName>
</protein>
<evidence type="ECO:0000313" key="2">
    <source>
        <dbReference type="Proteomes" id="UP000015106"/>
    </source>
</evidence>
<name>A0A8R7PHE5_TRIUA</name>
<dbReference type="EnsemblPlants" id="TuG1812G0200004259.01.T02">
    <property type="protein sequence ID" value="TuG1812G0200004259.01.T02"/>
    <property type="gene ID" value="TuG1812G0200004259.01"/>
</dbReference>
<dbReference type="Gramene" id="TuG1812G0200004259.01.T02">
    <property type="protein sequence ID" value="TuG1812G0200004259.01.T02"/>
    <property type="gene ID" value="TuG1812G0200004259.01"/>
</dbReference>
<evidence type="ECO:0000313" key="1">
    <source>
        <dbReference type="EnsemblPlants" id="TuG1812G0200004259.01.T01"/>
    </source>
</evidence>